<protein>
    <submittedName>
        <fullName evidence="1">Uncharacterized protein</fullName>
    </submittedName>
</protein>
<sequence length="117" mass="13039">MTWLQIHDALDHPAAGPLVENLTVRPRPLHEYMGPLCVPRELHSGEPRRTVWVVKKASGGDVRVLAERHRTIPRPDGTELRFYDGDETVGRRVASFPAGSWHSCVAESALEPKPGDQ</sequence>
<accession>A0AAE4QZD7</accession>
<proteinExistence type="predicted"/>
<dbReference type="RefSeq" id="WP_317470647.1">
    <property type="nucleotide sequence ID" value="NZ_JAWLKJ010000003.1"/>
</dbReference>
<comment type="caution">
    <text evidence="1">The sequence shown here is derived from an EMBL/GenBank/DDBJ whole genome shotgun (WGS) entry which is preliminary data.</text>
</comment>
<organism evidence="1 2">
    <name type="scientific">Dietzia maris</name>
    <dbReference type="NCBI Taxonomy" id="37915"/>
    <lineage>
        <taxon>Bacteria</taxon>
        <taxon>Bacillati</taxon>
        <taxon>Actinomycetota</taxon>
        <taxon>Actinomycetes</taxon>
        <taxon>Mycobacteriales</taxon>
        <taxon>Dietziaceae</taxon>
        <taxon>Dietzia</taxon>
    </lineage>
</organism>
<dbReference type="EMBL" id="JAWLKJ010000003">
    <property type="protein sequence ID" value="MDV6299988.1"/>
    <property type="molecule type" value="Genomic_DNA"/>
</dbReference>
<evidence type="ECO:0000313" key="1">
    <source>
        <dbReference type="EMBL" id="MDV6299988.1"/>
    </source>
</evidence>
<gene>
    <name evidence="1" type="ORF">R3P82_12795</name>
</gene>
<evidence type="ECO:0000313" key="2">
    <source>
        <dbReference type="Proteomes" id="UP001185873"/>
    </source>
</evidence>
<dbReference type="Proteomes" id="UP001185873">
    <property type="component" value="Unassembled WGS sequence"/>
</dbReference>
<name>A0AAE4QZD7_9ACTN</name>
<reference evidence="1" key="1">
    <citation type="submission" date="2023-10" db="EMBL/GenBank/DDBJ databases">
        <title>Development of a sustainable strategy for remediation of hydrocarbon-contaminated territories based on the waste exchange concept.</title>
        <authorList>
            <person name="Krivoruchko A."/>
        </authorList>
    </citation>
    <scope>NUCLEOTIDE SEQUENCE</scope>
    <source>
        <strain evidence="1">IEGM 1175</strain>
    </source>
</reference>
<dbReference type="AlphaFoldDB" id="A0AAE4QZD7"/>